<evidence type="ECO:0000256" key="3">
    <source>
        <dbReference type="ARBA" id="ARBA00023163"/>
    </source>
</evidence>
<keyword evidence="2" id="KW-0238">DNA-binding</keyword>
<proteinExistence type="predicted"/>
<evidence type="ECO:0000313" key="7">
    <source>
        <dbReference type="Proteomes" id="UP000222531"/>
    </source>
</evidence>
<dbReference type="InterPro" id="IPR000524">
    <property type="entry name" value="Tscrpt_reg_HTH_GntR"/>
</dbReference>
<organism evidence="6 7">
    <name type="scientific">Streptomyces cinnamoneus</name>
    <name type="common">Streptoverticillium cinnamoneum</name>
    <dbReference type="NCBI Taxonomy" id="53446"/>
    <lineage>
        <taxon>Bacteria</taxon>
        <taxon>Bacillati</taxon>
        <taxon>Actinomycetota</taxon>
        <taxon>Actinomycetes</taxon>
        <taxon>Kitasatosporales</taxon>
        <taxon>Streptomycetaceae</taxon>
        <taxon>Streptomyces</taxon>
        <taxon>Streptomyces cinnamoneus group</taxon>
    </lineage>
</organism>
<dbReference type="GO" id="GO:0045892">
    <property type="term" value="P:negative regulation of DNA-templated transcription"/>
    <property type="evidence" value="ECO:0007669"/>
    <property type="project" value="TreeGrafter"/>
</dbReference>
<dbReference type="AlphaFoldDB" id="A0A2G1XCL7"/>
<dbReference type="SMART" id="SM00345">
    <property type="entry name" value="HTH_GNTR"/>
    <property type="match status" value="1"/>
</dbReference>
<dbReference type="Gene3D" id="1.10.10.10">
    <property type="entry name" value="Winged helix-like DNA-binding domain superfamily/Winged helix DNA-binding domain"/>
    <property type="match status" value="1"/>
</dbReference>
<accession>A0A2G1XCL7</accession>
<evidence type="ECO:0000259" key="5">
    <source>
        <dbReference type="PROSITE" id="PS50949"/>
    </source>
</evidence>
<evidence type="ECO:0000256" key="4">
    <source>
        <dbReference type="SAM" id="MobiDB-lite"/>
    </source>
</evidence>
<comment type="caution">
    <text evidence="6">The sequence shown here is derived from an EMBL/GenBank/DDBJ whole genome shotgun (WGS) entry which is preliminary data.</text>
</comment>
<keyword evidence="7" id="KW-1185">Reference proteome</keyword>
<dbReference type="GO" id="GO:0003677">
    <property type="term" value="F:DNA binding"/>
    <property type="evidence" value="ECO:0007669"/>
    <property type="project" value="UniProtKB-KW"/>
</dbReference>
<gene>
    <name evidence="6" type="ORF">BLA24_27625</name>
</gene>
<feature type="region of interest" description="Disordered" evidence="4">
    <location>
        <begin position="1"/>
        <end position="30"/>
    </location>
</feature>
<evidence type="ECO:0000256" key="2">
    <source>
        <dbReference type="ARBA" id="ARBA00023125"/>
    </source>
</evidence>
<dbReference type="GO" id="GO:0003700">
    <property type="term" value="F:DNA-binding transcription factor activity"/>
    <property type="evidence" value="ECO:0007669"/>
    <property type="project" value="InterPro"/>
</dbReference>
<dbReference type="PRINTS" id="PR00035">
    <property type="entry name" value="HTHGNTR"/>
</dbReference>
<feature type="compositionally biased region" description="Polar residues" evidence="4">
    <location>
        <begin position="1"/>
        <end position="11"/>
    </location>
</feature>
<dbReference type="InterPro" id="IPR036388">
    <property type="entry name" value="WH-like_DNA-bd_sf"/>
</dbReference>
<protein>
    <recommendedName>
        <fullName evidence="5">HTH gntR-type domain-containing protein</fullName>
    </recommendedName>
</protein>
<dbReference type="CDD" id="cd07377">
    <property type="entry name" value="WHTH_GntR"/>
    <property type="match status" value="1"/>
</dbReference>
<keyword evidence="3" id="KW-0804">Transcription</keyword>
<name>A0A2G1XCL7_STRCJ</name>
<dbReference type="InterPro" id="IPR050679">
    <property type="entry name" value="Bact_HTH_transcr_reg"/>
</dbReference>
<dbReference type="OrthoDB" id="7363114at2"/>
<sequence>MTPSGCSSRTRPSVDATTVPRPLLKVSTKTPLVQGARLPGERDLAEEYGVAIGTARRAIQELRERGLLITLPAKGTFVAQRQPTDAE</sequence>
<dbReference type="Proteomes" id="UP000222531">
    <property type="component" value="Unassembled WGS sequence"/>
</dbReference>
<keyword evidence="1" id="KW-0805">Transcription regulation</keyword>
<dbReference type="EMBL" id="NHZO01000156">
    <property type="protein sequence ID" value="PHQ48935.1"/>
    <property type="molecule type" value="Genomic_DNA"/>
</dbReference>
<dbReference type="InterPro" id="IPR036390">
    <property type="entry name" value="WH_DNA-bd_sf"/>
</dbReference>
<reference evidence="6 7" key="1">
    <citation type="journal article" date="2017" name="Biochemistry">
        <title>Identification of the Biosynthetic Pathway for the Antibiotic Bicyclomycin.</title>
        <authorList>
            <person name="Patteson J."/>
            <person name="Cai W."/>
            <person name="Johnson R.A."/>
            <person name="Santa Maria K."/>
            <person name="Li B."/>
        </authorList>
    </citation>
    <scope>NUCLEOTIDE SEQUENCE [LARGE SCALE GENOMIC DNA]</scope>
    <source>
        <strain evidence="6 7">ATCC 21532</strain>
    </source>
</reference>
<feature type="domain" description="HTH gntR-type" evidence="5">
    <location>
        <begin position="13"/>
        <end position="81"/>
    </location>
</feature>
<dbReference type="PANTHER" id="PTHR44846:SF17">
    <property type="entry name" value="GNTR-FAMILY TRANSCRIPTIONAL REGULATOR"/>
    <property type="match status" value="1"/>
</dbReference>
<evidence type="ECO:0000256" key="1">
    <source>
        <dbReference type="ARBA" id="ARBA00023015"/>
    </source>
</evidence>
<dbReference type="Pfam" id="PF00392">
    <property type="entry name" value="GntR"/>
    <property type="match status" value="1"/>
</dbReference>
<dbReference type="PROSITE" id="PS50949">
    <property type="entry name" value="HTH_GNTR"/>
    <property type="match status" value="1"/>
</dbReference>
<dbReference type="SUPFAM" id="SSF46785">
    <property type="entry name" value="Winged helix' DNA-binding domain"/>
    <property type="match status" value="1"/>
</dbReference>
<evidence type="ECO:0000313" key="6">
    <source>
        <dbReference type="EMBL" id="PHQ48935.1"/>
    </source>
</evidence>
<dbReference type="PANTHER" id="PTHR44846">
    <property type="entry name" value="MANNOSYL-D-GLYCERATE TRANSPORT/METABOLISM SYSTEM REPRESSOR MNGR-RELATED"/>
    <property type="match status" value="1"/>
</dbReference>